<evidence type="ECO:0000259" key="2">
    <source>
        <dbReference type="SMART" id="SM00347"/>
    </source>
</evidence>
<dbReference type="InterPro" id="IPR036388">
    <property type="entry name" value="WH-like_DNA-bd_sf"/>
</dbReference>
<feature type="domain" description="HTH marR-type" evidence="2">
    <location>
        <begin position="30"/>
        <end position="128"/>
    </location>
</feature>
<dbReference type="Proteomes" id="UP000653231">
    <property type="component" value="Unassembled WGS sequence"/>
</dbReference>
<proteinExistence type="predicted"/>
<dbReference type="SUPFAM" id="SSF46785">
    <property type="entry name" value="Winged helix' DNA-binding domain"/>
    <property type="match status" value="1"/>
</dbReference>
<feature type="region of interest" description="Disordered" evidence="1">
    <location>
        <begin position="147"/>
        <end position="171"/>
    </location>
</feature>
<dbReference type="PANTHER" id="PTHR33164">
    <property type="entry name" value="TRANSCRIPTIONAL REGULATOR, MARR FAMILY"/>
    <property type="match status" value="1"/>
</dbReference>
<evidence type="ECO:0000313" key="4">
    <source>
        <dbReference type="Proteomes" id="UP000653231"/>
    </source>
</evidence>
<dbReference type="PANTHER" id="PTHR33164:SF103">
    <property type="entry name" value="REGULATORY PROTEIN MARR"/>
    <property type="match status" value="1"/>
</dbReference>
<dbReference type="RefSeq" id="WP_191049848.1">
    <property type="nucleotide sequence ID" value="NZ_JACXRZ010000002.1"/>
</dbReference>
<dbReference type="EMBL" id="JACXRZ010000002">
    <property type="protein sequence ID" value="MBD3142021.1"/>
    <property type="molecule type" value="Genomic_DNA"/>
</dbReference>
<dbReference type="Pfam" id="PF12802">
    <property type="entry name" value="MarR_2"/>
    <property type="match status" value="1"/>
</dbReference>
<evidence type="ECO:0000313" key="3">
    <source>
        <dbReference type="EMBL" id="MBD3142021.1"/>
    </source>
</evidence>
<dbReference type="InterPro" id="IPR036390">
    <property type="entry name" value="WH_DNA-bd_sf"/>
</dbReference>
<dbReference type="Gene3D" id="1.10.10.10">
    <property type="entry name" value="Winged helix-like DNA-binding domain superfamily/Winged helix DNA-binding domain"/>
    <property type="match status" value="1"/>
</dbReference>
<evidence type="ECO:0000256" key="1">
    <source>
        <dbReference type="SAM" id="MobiDB-lite"/>
    </source>
</evidence>
<keyword evidence="4" id="KW-1185">Reference proteome</keyword>
<sequence>MIADHNLPSGVDIAMLLRRAQLRKQLACEAALAQVGLTLPQWGMLYAVAIEPDSSTHALALFIGQSDQSAGAVVARLEQRGLLERRPGAGKAILHRITPDGEELVRRCNTLVEDVMTRLLAGLPDQTLRALRTSLLSIAEAALPASTRSDAGRAASDDLSGPSGIRSATRP</sequence>
<dbReference type="InterPro" id="IPR039422">
    <property type="entry name" value="MarR/SlyA-like"/>
</dbReference>
<dbReference type="SMART" id="SM00347">
    <property type="entry name" value="HTH_MARR"/>
    <property type="match status" value="1"/>
</dbReference>
<comment type="caution">
    <text evidence="3">The sequence shown here is derived from an EMBL/GenBank/DDBJ whole genome shotgun (WGS) entry which is preliminary data.</text>
</comment>
<reference evidence="3 4" key="1">
    <citation type="submission" date="2020-09" db="EMBL/GenBank/DDBJ databases">
        <title>Actinomycete isolated from the Camponotus japonicus Mayr.</title>
        <authorList>
            <person name="Gong X."/>
        </authorList>
    </citation>
    <scope>NUCLEOTIDE SEQUENCE [LARGE SCALE GENOMIC DNA]</scope>
    <source>
        <strain evidence="3 4">2C-HV3</strain>
    </source>
</reference>
<dbReference type="InterPro" id="IPR000835">
    <property type="entry name" value="HTH_MarR-typ"/>
</dbReference>
<protein>
    <submittedName>
        <fullName evidence="3">Winged helix-turn-helix transcriptional regulator</fullName>
    </submittedName>
</protein>
<organism evidence="3 4">
    <name type="scientific">Microbispora bryophytorum subsp. camponoti</name>
    <dbReference type="NCBI Taxonomy" id="1677852"/>
    <lineage>
        <taxon>Bacteria</taxon>
        <taxon>Bacillati</taxon>
        <taxon>Actinomycetota</taxon>
        <taxon>Actinomycetes</taxon>
        <taxon>Streptosporangiales</taxon>
        <taxon>Streptosporangiaceae</taxon>
        <taxon>Microbispora</taxon>
    </lineage>
</organism>
<gene>
    <name evidence="3" type="ORF">IEQ31_02290</name>
</gene>
<accession>A0ABR8L006</accession>
<name>A0ABR8L006_9ACTN</name>